<feature type="transmembrane region" description="Helical" evidence="2">
    <location>
        <begin position="91"/>
        <end position="114"/>
    </location>
</feature>
<evidence type="ECO:0000256" key="2">
    <source>
        <dbReference type="SAM" id="Phobius"/>
    </source>
</evidence>
<feature type="region of interest" description="Disordered" evidence="1">
    <location>
        <begin position="117"/>
        <end position="139"/>
    </location>
</feature>
<evidence type="ECO:0000313" key="3">
    <source>
        <dbReference type="EMBL" id="ANS70966.1"/>
    </source>
</evidence>
<keyword evidence="2" id="KW-0472">Membrane</keyword>
<protein>
    <submittedName>
        <fullName evidence="3">Per os infectivity factor 6</fullName>
    </submittedName>
</protein>
<evidence type="ECO:0000256" key="1">
    <source>
        <dbReference type="SAM" id="MobiDB-lite"/>
    </source>
</evidence>
<dbReference type="EMBL" id="KU377538">
    <property type="protein sequence ID" value="ANS70966.1"/>
    <property type="molecule type" value="Genomic_DNA"/>
</dbReference>
<keyword evidence="2" id="KW-0812">Transmembrane</keyword>
<reference evidence="3" key="1">
    <citation type="journal article" date="2016" name="J. Invertebr. Pathol.">
        <title>An alphabaculovirus isolated from dead Lymantria dispar larvae shows high genetic similarity to baculovirus previously isolated from Lymantria monacha - An example of adaptation to a new host.</title>
        <authorList>
            <person name="Rabalski L."/>
            <person name="Krejmer-Rabalska M."/>
            <person name="Skrzecz I."/>
            <person name="Wasag B."/>
            <person name="Szewczyk B."/>
        </authorList>
    </citation>
    <scope>NUCLEOTIDE SEQUENCE</scope>
    <source>
        <strain evidence="3">BNP</strain>
    </source>
</reference>
<accession>A0A1B1MQV7</accession>
<keyword evidence="2" id="KW-1133">Transmembrane helix</keyword>
<proteinExistence type="predicted"/>
<sequence>MTKIKWRFLNADRVEVTPEYREHAWKDLIVDEMQKMPKYDAFRTCVNRADFENFDYKTPIVYEINNKTVLINNEFFNKLLNRPRLYASASVVRPIQIFFAFICCVLLSILTAHIGTDDNDRTRTSPPPAPTPTPTTPSE</sequence>
<organismHost>
    <name type="scientific">Lepidoptera</name>
    <name type="common">moths &amp; butterflies</name>
    <dbReference type="NCBI Taxonomy" id="7088"/>
</organismHost>
<dbReference type="InterPro" id="IPR008005">
    <property type="entry name" value="PIF6"/>
</dbReference>
<feature type="compositionally biased region" description="Pro residues" evidence="1">
    <location>
        <begin position="125"/>
        <end position="139"/>
    </location>
</feature>
<organism evidence="3">
    <name type="scientific">Lymantria dispar multicapsid nuclear polyhedrosis virus</name>
    <name type="common">LdMNPV</name>
    <dbReference type="NCBI Taxonomy" id="10449"/>
    <lineage>
        <taxon>Viruses</taxon>
        <taxon>Viruses incertae sedis</taxon>
        <taxon>Naldaviricetes</taxon>
        <taxon>Lefavirales</taxon>
        <taxon>Baculoviridae</taxon>
        <taxon>Alphabaculovirus</taxon>
        <taxon>Alphabaculovirus lydisparis</taxon>
    </lineage>
</organism>
<dbReference type="Pfam" id="PF05341">
    <property type="entry name" value="PIF6"/>
    <property type="match status" value="1"/>
</dbReference>
<name>A0A1B1MQV7_NPVLD</name>